<evidence type="ECO:0000256" key="8">
    <source>
        <dbReference type="ARBA" id="ARBA00023136"/>
    </source>
</evidence>
<keyword evidence="5 10" id="KW-0132">Cell division</keyword>
<dbReference type="PANTHER" id="PTHR47755:SF1">
    <property type="entry name" value="CELL DIVISION PROTEIN FTSX"/>
    <property type="match status" value="1"/>
</dbReference>
<dbReference type="InterPro" id="IPR004513">
    <property type="entry name" value="FtsX"/>
</dbReference>
<dbReference type="EMBL" id="CP045119">
    <property type="protein sequence ID" value="QIN83181.1"/>
    <property type="molecule type" value="Genomic_DNA"/>
</dbReference>
<evidence type="ECO:0000256" key="6">
    <source>
        <dbReference type="ARBA" id="ARBA00022692"/>
    </source>
</evidence>
<keyword evidence="6 11" id="KW-0812">Transmembrane</keyword>
<feature type="domain" description="FtsX extracellular" evidence="13">
    <location>
        <begin position="60"/>
        <end position="141"/>
    </location>
</feature>
<dbReference type="GO" id="GO:0005886">
    <property type="term" value="C:plasma membrane"/>
    <property type="evidence" value="ECO:0007669"/>
    <property type="project" value="UniProtKB-SubCell"/>
</dbReference>
<feature type="transmembrane region" description="Helical" evidence="11">
    <location>
        <begin position="20"/>
        <end position="43"/>
    </location>
</feature>
<dbReference type="GO" id="GO:0051301">
    <property type="term" value="P:cell division"/>
    <property type="evidence" value="ECO:0007669"/>
    <property type="project" value="UniProtKB-KW"/>
</dbReference>
<dbReference type="InterPro" id="IPR040690">
    <property type="entry name" value="FtsX_ECD"/>
</dbReference>
<dbReference type="PANTHER" id="PTHR47755">
    <property type="entry name" value="CELL DIVISION PROTEIN FTSX"/>
    <property type="match status" value="1"/>
</dbReference>
<evidence type="ECO:0000256" key="7">
    <source>
        <dbReference type="ARBA" id="ARBA00022989"/>
    </source>
</evidence>
<evidence type="ECO:0000256" key="5">
    <source>
        <dbReference type="ARBA" id="ARBA00022618"/>
    </source>
</evidence>
<sequence length="294" mass="32267">MRFNLGFFLGEAFKNIRLNLLMSITAVTTTFICILVLGVGLLVSSHVEGVIGSVREDVSVEVFMPGRGEEEMAALEEKAQGWEEVASVNRVSEDEALAAFKDTFEEQPELYENLDPGVLPASLQIQLTDPDFANSVADKLKAEGYDEENLSYPQQTIERLNSVTSYMIWGLYAATILFLVASVLLISNAIRLSIFARRKEIEVMKLVGASDGFVRTPFVLEGLMQGLLGAGLAALTVVWLNYLFVDWTRQELTFVPIVSDAVNTASILVILVFVGVAIGVGGSFLSVTRFLRKI</sequence>
<reference evidence="14 15" key="1">
    <citation type="submission" date="2019-10" db="EMBL/GenBank/DDBJ databases">
        <title>Rubrobacter sp nov SCSIO 52090 isolated from a deep-sea sediment in the South China Sea.</title>
        <authorList>
            <person name="Chen R.W."/>
        </authorList>
    </citation>
    <scope>NUCLEOTIDE SEQUENCE [LARGE SCALE GENOMIC DNA]</scope>
    <source>
        <strain evidence="14 15">SCSIO 52909</strain>
    </source>
</reference>
<dbReference type="InterPro" id="IPR003838">
    <property type="entry name" value="ABC3_permease_C"/>
</dbReference>
<keyword evidence="4 10" id="KW-1003">Cell membrane</keyword>
<dbReference type="Pfam" id="PF18075">
    <property type="entry name" value="FtsX_ECD"/>
    <property type="match status" value="1"/>
</dbReference>
<evidence type="ECO:0000256" key="4">
    <source>
        <dbReference type="ARBA" id="ARBA00022475"/>
    </source>
</evidence>
<keyword evidence="7 11" id="KW-1133">Transmembrane helix</keyword>
<accession>A0A6G8Q9M2</accession>
<feature type="transmembrane region" description="Helical" evidence="11">
    <location>
        <begin position="166"/>
        <end position="190"/>
    </location>
</feature>
<comment type="similarity">
    <text evidence="2 10">Belongs to the ABC-4 integral membrane protein family. FtsX subfamily.</text>
</comment>
<dbReference type="Pfam" id="PF02687">
    <property type="entry name" value="FtsX"/>
    <property type="match status" value="1"/>
</dbReference>
<evidence type="ECO:0000256" key="10">
    <source>
        <dbReference type="PIRNR" id="PIRNR003097"/>
    </source>
</evidence>
<keyword evidence="8 10" id="KW-0472">Membrane</keyword>
<comment type="subcellular location">
    <subcellularLocation>
        <location evidence="1">Cell membrane</location>
        <topology evidence="1">Multi-pass membrane protein</topology>
    </subcellularLocation>
</comment>
<evidence type="ECO:0000313" key="15">
    <source>
        <dbReference type="Proteomes" id="UP000501452"/>
    </source>
</evidence>
<dbReference type="RefSeq" id="WP_166176226.1">
    <property type="nucleotide sequence ID" value="NZ_CP045119.1"/>
</dbReference>
<evidence type="ECO:0000313" key="14">
    <source>
        <dbReference type="EMBL" id="QIN83181.1"/>
    </source>
</evidence>
<protein>
    <recommendedName>
        <fullName evidence="3 10">Cell division protein FtsX</fullName>
    </recommendedName>
</protein>
<evidence type="ECO:0000256" key="9">
    <source>
        <dbReference type="ARBA" id="ARBA00023306"/>
    </source>
</evidence>
<dbReference type="Gene3D" id="3.30.70.3040">
    <property type="match status" value="1"/>
</dbReference>
<feature type="transmembrane region" description="Helical" evidence="11">
    <location>
        <begin position="223"/>
        <end position="245"/>
    </location>
</feature>
<proteinExistence type="inferred from homology"/>
<evidence type="ECO:0000256" key="1">
    <source>
        <dbReference type="ARBA" id="ARBA00004651"/>
    </source>
</evidence>
<keyword evidence="9 10" id="KW-0131">Cell cycle</keyword>
<gene>
    <name evidence="14" type="ORF">GBA63_11430</name>
</gene>
<dbReference type="Proteomes" id="UP000501452">
    <property type="component" value="Chromosome"/>
</dbReference>
<evidence type="ECO:0000256" key="11">
    <source>
        <dbReference type="SAM" id="Phobius"/>
    </source>
</evidence>
<dbReference type="KEGG" id="rub:GBA63_11430"/>
<evidence type="ECO:0000259" key="13">
    <source>
        <dbReference type="Pfam" id="PF18075"/>
    </source>
</evidence>
<dbReference type="AlphaFoldDB" id="A0A6G8Q9M2"/>
<evidence type="ECO:0000256" key="3">
    <source>
        <dbReference type="ARBA" id="ARBA00021907"/>
    </source>
</evidence>
<keyword evidence="15" id="KW-1185">Reference proteome</keyword>
<name>A0A6G8Q9M2_9ACTN</name>
<feature type="domain" description="ABC3 transporter permease C-terminal" evidence="12">
    <location>
        <begin position="174"/>
        <end position="292"/>
    </location>
</feature>
<evidence type="ECO:0000256" key="2">
    <source>
        <dbReference type="ARBA" id="ARBA00007379"/>
    </source>
</evidence>
<organism evidence="14 15">
    <name type="scientific">Rubrobacter tropicus</name>
    <dbReference type="NCBI Taxonomy" id="2653851"/>
    <lineage>
        <taxon>Bacteria</taxon>
        <taxon>Bacillati</taxon>
        <taxon>Actinomycetota</taxon>
        <taxon>Rubrobacteria</taxon>
        <taxon>Rubrobacterales</taxon>
        <taxon>Rubrobacteraceae</taxon>
        <taxon>Rubrobacter</taxon>
    </lineage>
</organism>
<feature type="transmembrane region" description="Helical" evidence="11">
    <location>
        <begin position="265"/>
        <end position="287"/>
    </location>
</feature>
<evidence type="ECO:0000259" key="12">
    <source>
        <dbReference type="Pfam" id="PF02687"/>
    </source>
</evidence>
<dbReference type="PIRSF" id="PIRSF003097">
    <property type="entry name" value="FtsX"/>
    <property type="match status" value="1"/>
</dbReference>